<dbReference type="AlphaFoldDB" id="A0AAD9NUB1"/>
<reference evidence="1" key="1">
    <citation type="journal article" date="2023" name="Mol. Biol. Evol.">
        <title>Third-Generation Sequencing Reveals the Adaptive Role of the Epigenome in Three Deep-Sea Polychaetes.</title>
        <authorList>
            <person name="Perez M."/>
            <person name="Aroh O."/>
            <person name="Sun Y."/>
            <person name="Lan Y."/>
            <person name="Juniper S.K."/>
            <person name="Young C.R."/>
            <person name="Angers B."/>
            <person name="Qian P.Y."/>
        </authorList>
    </citation>
    <scope>NUCLEOTIDE SEQUENCE</scope>
    <source>
        <strain evidence="1">R07B-5</strain>
    </source>
</reference>
<keyword evidence="2" id="KW-1185">Reference proteome</keyword>
<protein>
    <submittedName>
        <fullName evidence="1">Uncharacterized protein</fullName>
    </submittedName>
</protein>
<dbReference type="Proteomes" id="UP001209878">
    <property type="component" value="Unassembled WGS sequence"/>
</dbReference>
<organism evidence="1 2">
    <name type="scientific">Ridgeia piscesae</name>
    <name type="common">Tubeworm</name>
    <dbReference type="NCBI Taxonomy" id="27915"/>
    <lineage>
        <taxon>Eukaryota</taxon>
        <taxon>Metazoa</taxon>
        <taxon>Spiralia</taxon>
        <taxon>Lophotrochozoa</taxon>
        <taxon>Annelida</taxon>
        <taxon>Polychaeta</taxon>
        <taxon>Sedentaria</taxon>
        <taxon>Canalipalpata</taxon>
        <taxon>Sabellida</taxon>
        <taxon>Siboglinidae</taxon>
        <taxon>Ridgeia</taxon>
    </lineage>
</organism>
<proteinExistence type="predicted"/>
<comment type="caution">
    <text evidence="1">The sequence shown here is derived from an EMBL/GenBank/DDBJ whole genome shotgun (WGS) entry which is preliminary data.</text>
</comment>
<gene>
    <name evidence="1" type="ORF">NP493_477g00000</name>
</gene>
<evidence type="ECO:0000313" key="1">
    <source>
        <dbReference type="EMBL" id="KAK2179679.1"/>
    </source>
</evidence>
<sequence>MLLVYLYNIYRCYCYRCIGFWIYQVGVKYILLQISITNN</sequence>
<accession>A0AAD9NUB1</accession>
<dbReference type="EMBL" id="JAODUO010000477">
    <property type="protein sequence ID" value="KAK2179679.1"/>
    <property type="molecule type" value="Genomic_DNA"/>
</dbReference>
<evidence type="ECO:0000313" key="2">
    <source>
        <dbReference type="Proteomes" id="UP001209878"/>
    </source>
</evidence>
<name>A0AAD9NUB1_RIDPI</name>